<evidence type="ECO:0000313" key="1">
    <source>
        <dbReference type="EMBL" id="MPM16699.1"/>
    </source>
</evidence>
<protein>
    <recommendedName>
        <fullName evidence="2">Carbohydrate-binding domain-containing protein</fullName>
    </recommendedName>
</protein>
<gene>
    <name evidence="1" type="ORF">SDC9_63080</name>
</gene>
<dbReference type="SUPFAM" id="SSF49344">
    <property type="entry name" value="CBD9-like"/>
    <property type="match status" value="1"/>
</dbReference>
<name>A0A644XKT0_9ZZZZ</name>
<reference evidence="1" key="1">
    <citation type="submission" date="2019-08" db="EMBL/GenBank/DDBJ databases">
        <authorList>
            <person name="Kucharzyk K."/>
            <person name="Murdoch R.W."/>
            <person name="Higgins S."/>
            <person name="Loffler F."/>
        </authorList>
    </citation>
    <scope>NUCLEOTIDE SEQUENCE</scope>
</reference>
<dbReference type="EMBL" id="VSSQ01002660">
    <property type="protein sequence ID" value="MPM16699.1"/>
    <property type="molecule type" value="Genomic_DNA"/>
</dbReference>
<dbReference type="AlphaFoldDB" id="A0A644XKT0"/>
<sequence length="295" mass="31609">MKKIIALALVAVMMIAFVVPANAAYENPKFTITKVKTAPTLDGVISEGEWTLIATYPKDSSVFASEGKDVDTYNVQIYANWDDANFYFAVVADCKPKHEQIFDNDAGDYIFNKHHVMFSIIQGNPTDAAYIPAAGADAVWDWGDAAAMKDAHEASIALRENGEQVYAEHMGTGFADNVTYFVKSANGKDTYEAKIPFSYFGNTDNTVGGVLGFACEAGLGNATDNDDAPYVYFTEGMSAGKAFQKFAIMTLGAEAAEETPSEETPVETGDEGIAIFAVLAAISAAAIVSKSKKSK</sequence>
<organism evidence="1">
    <name type="scientific">bioreactor metagenome</name>
    <dbReference type="NCBI Taxonomy" id="1076179"/>
    <lineage>
        <taxon>unclassified sequences</taxon>
        <taxon>metagenomes</taxon>
        <taxon>ecological metagenomes</taxon>
    </lineage>
</organism>
<proteinExistence type="predicted"/>
<evidence type="ECO:0008006" key="2">
    <source>
        <dbReference type="Google" id="ProtNLM"/>
    </source>
</evidence>
<accession>A0A644XKT0</accession>
<dbReference type="Gene3D" id="2.60.40.1190">
    <property type="match status" value="1"/>
</dbReference>
<comment type="caution">
    <text evidence="1">The sequence shown here is derived from an EMBL/GenBank/DDBJ whole genome shotgun (WGS) entry which is preliminary data.</text>
</comment>